<name>A0A2G9V041_TELCI</name>
<dbReference type="InterPro" id="IPR007718">
    <property type="entry name" value="Srp40_C"/>
</dbReference>
<evidence type="ECO:0000313" key="4">
    <source>
        <dbReference type="Proteomes" id="UP000230423"/>
    </source>
</evidence>
<evidence type="ECO:0000259" key="2">
    <source>
        <dbReference type="Pfam" id="PF05022"/>
    </source>
</evidence>
<keyword evidence="4" id="KW-1185">Reference proteome</keyword>
<dbReference type="PANTHER" id="PTHR23216">
    <property type="entry name" value="NUCLEOLAR AND COILED-BODY PHOSPHOPROTEIN 1"/>
    <property type="match status" value="1"/>
</dbReference>
<dbReference type="OrthoDB" id="5599646at2759"/>
<sequence>MKIQGSSVADKKRSQSTFSVATRFCQNLLNFKRKSNEPFRRVTITKDSLPAKFKDNSYNKSHDQWGAKAHESLSKVQGKGFRHEKTKKKKVED</sequence>
<evidence type="ECO:0000256" key="1">
    <source>
        <dbReference type="SAM" id="MobiDB-lite"/>
    </source>
</evidence>
<accession>A0A2G9V041</accession>
<dbReference type="Pfam" id="PF05022">
    <property type="entry name" value="SRP40_C"/>
    <property type="match status" value="1"/>
</dbReference>
<gene>
    <name evidence="3" type="ORF">TELCIR_02171</name>
</gene>
<dbReference type="InterPro" id="IPR039191">
    <property type="entry name" value="Nopp140-like"/>
</dbReference>
<dbReference type="GO" id="GO:0005730">
    <property type="term" value="C:nucleolus"/>
    <property type="evidence" value="ECO:0007669"/>
    <property type="project" value="InterPro"/>
</dbReference>
<protein>
    <submittedName>
        <fullName evidence="3">SRP40 protein</fullName>
    </submittedName>
</protein>
<organism evidence="3 4">
    <name type="scientific">Teladorsagia circumcincta</name>
    <name type="common">Brown stomach worm</name>
    <name type="synonym">Ostertagia circumcincta</name>
    <dbReference type="NCBI Taxonomy" id="45464"/>
    <lineage>
        <taxon>Eukaryota</taxon>
        <taxon>Metazoa</taxon>
        <taxon>Ecdysozoa</taxon>
        <taxon>Nematoda</taxon>
        <taxon>Chromadorea</taxon>
        <taxon>Rhabditida</taxon>
        <taxon>Rhabditina</taxon>
        <taxon>Rhabditomorpha</taxon>
        <taxon>Strongyloidea</taxon>
        <taxon>Trichostrongylidae</taxon>
        <taxon>Teladorsagia</taxon>
    </lineage>
</organism>
<feature type="domain" description="Srp40 C-terminal" evidence="2">
    <location>
        <begin position="38"/>
        <end position="90"/>
    </location>
</feature>
<feature type="region of interest" description="Disordered" evidence="1">
    <location>
        <begin position="50"/>
        <end position="93"/>
    </location>
</feature>
<feature type="compositionally biased region" description="Basic residues" evidence="1">
    <location>
        <begin position="80"/>
        <end position="93"/>
    </location>
</feature>
<dbReference type="AlphaFoldDB" id="A0A2G9V041"/>
<dbReference type="GO" id="GO:0005654">
    <property type="term" value="C:nucleoplasm"/>
    <property type="evidence" value="ECO:0007669"/>
    <property type="project" value="TreeGrafter"/>
</dbReference>
<dbReference type="PANTHER" id="PTHR23216:SF1">
    <property type="entry name" value="NUCLEOLAR AND COILED-BODY PHOSPHOPROTEIN 1"/>
    <property type="match status" value="1"/>
</dbReference>
<dbReference type="EMBL" id="KZ345107">
    <property type="protein sequence ID" value="PIO75766.1"/>
    <property type="molecule type" value="Genomic_DNA"/>
</dbReference>
<proteinExistence type="predicted"/>
<reference evidence="3 4" key="1">
    <citation type="submission" date="2015-09" db="EMBL/GenBank/DDBJ databases">
        <title>Draft genome of the parasitic nematode Teladorsagia circumcincta isolate WARC Sus (inbred).</title>
        <authorList>
            <person name="Mitreva M."/>
        </authorList>
    </citation>
    <scope>NUCLEOTIDE SEQUENCE [LARGE SCALE GENOMIC DNA]</scope>
    <source>
        <strain evidence="3 4">S</strain>
    </source>
</reference>
<feature type="compositionally biased region" description="Basic and acidic residues" evidence="1">
    <location>
        <begin position="52"/>
        <end position="73"/>
    </location>
</feature>
<evidence type="ECO:0000313" key="3">
    <source>
        <dbReference type="EMBL" id="PIO75766.1"/>
    </source>
</evidence>
<dbReference type="Proteomes" id="UP000230423">
    <property type="component" value="Unassembled WGS sequence"/>
</dbReference>